<dbReference type="PANTHER" id="PTHR13373:SF21">
    <property type="entry name" value="NUCLEAR PORE COMPLEX PROTEIN NUP85"/>
    <property type="match status" value="1"/>
</dbReference>
<keyword evidence="9 10" id="KW-0472">Membrane</keyword>
<sequence>MECFGLEAGLKVAFLRPDKRDAFVFGGDDNIFVGSTAYNLGSKLMRALARDSASVFNDVQKMLKSEKSGRNTSLSNFLNASRKYRSLINACVRNFCEEETPDEDTAAMGAVMLKIDFVWHLTEILYLETGSGQLSLLRDLRDWVQLHMSEKRVDLVSDVMEFETNDDDSLAEDHPKYWDAVHYALLHLDFPTVQDLLGQHSLRSEPAFTEAVELLTEAHKLVTDRIDRATAEQFIVERAALKANCQTLLKSGHFLSYPQLAFIPKLHSKMAGFAVTVLLLVLVVHPDASSGRCHVQDGRLHCTEACDADAVRAADFDGRIVLTGRVLDFGCLDFFGITQPARPPEDVLTADYDEVTIFYTTSHACSEFVNEDSCCIDGAGDVNDGGLFHFFFDGGAICRHFRGHRGHTGFQHGFIPTSKPSIIVSVLKNLPETQIHSGDHANVTLTVVEGRAVLGAEFATELFSNWAIGLISGLGVTVFGLAAGWITWCLRKKVPSVFCTVVIHKYILRMSPCLLTNSQ</sequence>
<comment type="subcellular location">
    <subcellularLocation>
        <location evidence="1 9">Nucleus</location>
        <location evidence="1 9">Nuclear pore complex</location>
    </subcellularLocation>
</comment>
<keyword evidence="8 9" id="KW-0539">Nucleus</keyword>
<name>A0A7R9GGF5_9CRUS</name>
<dbReference type="OrthoDB" id="17644at2759"/>
<evidence type="ECO:0000256" key="3">
    <source>
        <dbReference type="ARBA" id="ARBA00022448"/>
    </source>
</evidence>
<evidence type="ECO:0000256" key="9">
    <source>
        <dbReference type="RuleBase" id="RU365073"/>
    </source>
</evidence>
<dbReference type="GO" id="GO:0045893">
    <property type="term" value="P:positive regulation of DNA-templated transcription"/>
    <property type="evidence" value="ECO:0007669"/>
    <property type="project" value="TreeGrafter"/>
</dbReference>
<dbReference type="GO" id="GO:0031965">
    <property type="term" value="C:nuclear membrane"/>
    <property type="evidence" value="ECO:0007669"/>
    <property type="project" value="UniProtKB-UniRule"/>
</dbReference>
<gene>
    <name evidence="11" type="ORF">NMOB1V02_LOCUS9140</name>
</gene>
<keyword evidence="10" id="KW-1133">Transmembrane helix</keyword>
<keyword evidence="10" id="KW-0812">Transmembrane</keyword>
<evidence type="ECO:0000256" key="4">
    <source>
        <dbReference type="ARBA" id="ARBA00022816"/>
    </source>
</evidence>
<dbReference type="AlphaFoldDB" id="A0A7R9GGF5"/>
<organism evidence="11">
    <name type="scientific">Notodromas monacha</name>
    <dbReference type="NCBI Taxonomy" id="399045"/>
    <lineage>
        <taxon>Eukaryota</taxon>
        <taxon>Metazoa</taxon>
        <taxon>Ecdysozoa</taxon>
        <taxon>Arthropoda</taxon>
        <taxon>Crustacea</taxon>
        <taxon>Oligostraca</taxon>
        <taxon>Ostracoda</taxon>
        <taxon>Podocopa</taxon>
        <taxon>Podocopida</taxon>
        <taxon>Cypridocopina</taxon>
        <taxon>Cypridoidea</taxon>
        <taxon>Cyprididae</taxon>
        <taxon>Notodromas</taxon>
    </lineage>
</organism>
<evidence type="ECO:0000256" key="2">
    <source>
        <dbReference type="ARBA" id="ARBA00005573"/>
    </source>
</evidence>
<dbReference type="Proteomes" id="UP000678499">
    <property type="component" value="Unassembled WGS sequence"/>
</dbReference>
<dbReference type="PANTHER" id="PTHR13373">
    <property type="entry name" value="FROUNT PROTEIN-RELATED"/>
    <property type="match status" value="1"/>
</dbReference>
<keyword evidence="6 9" id="KW-0811">Translocation</keyword>
<dbReference type="Pfam" id="PF07575">
    <property type="entry name" value="Nucleopor_Nup85"/>
    <property type="match status" value="1"/>
</dbReference>
<evidence type="ECO:0000256" key="8">
    <source>
        <dbReference type="ARBA" id="ARBA00023242"/>
    </source>
</evidence>
<keyword evidence="12" id="KW-1185">Reference proteome</keyword>
<dbReference type="EMBL" id="OA884955">
    <property type="protein sequence ID" value="CAD7281496.1"/>
    <property type="molecule type" value="Genomic_DNA"/>
</dbReference>
<proteinExistence type="inferred from homology"/>
<evidence type="ECO:0000256" key="6">
    <source>
        <dbReference type="ARBA" id="ARBA00023010"/>
    </source>
</evidence>
<dbReference type="GO" id="GO:0006606">
    <property type="term" value="P:protein import into nucleus"/>
    <property type="evidence" value="ECO:0007669"/>
    <property type="project" value="TreeGrafter"/>
</dbReference>
<accession>A0A7R9GGF5</accession>
<keyword evidence="7 9" id="KW-0906">Nuclear pore complex</keyword>
<evidence type="ECO:0000313" key="11">
    <source>
        <dbReference type="EMBL" id="CAD7281496.1"/>
    </source>
</evidence>
<keyword evidence="5 9" id="KW-0653">Protein transport</keyword>
<dbReference type="GO" id="GO:0006406">
    <property type="term" value="P:mRNA export from nucleus"/>
    <property type="evidence" value="ECO:0007669"/>
    <property type="project" value="TreeGrafter"/>
</dbReference>
<evidence type="ECO:0000256" key="1">
    <source>
        <dbReference type="ARBA" id="ARBA00004567"/>
    </source>
</evidence>
<evidence type="ECO:0000256" key="7">
    <source>
        <dbReference type="ARBA" id="ARBA00023132"/>
    </source>
</evidence>
<comment type="subunit">
    <text evidence="9">Component of the nuclear pore complex (NPC).</text>
</comment>
<comment type="similarity">
    <text evidence="2 9">Belongs to the nucleoporin Nup85 family.</text>
</comment>
<dbReference type="InterPro" id="IPR011502">
    <property type="entry name" value="Nucleoporin_Nup85"/>
</dbReference>
<dbReference type="GO" id="GO:0031080">
    <property type="term" value="C:nuclear pore outer ring"/>
    <property type="evidence" value="ECO:0007669"/>
    <property type="project" value="TreeGrafter"/>
</dbReference>
<comment type="function">
    <text evidence="9">Functions as a component of the nuclear pore complex (NPC).</text>
</comment>
<protein>
    <recommendedName>
        <fullName evidence="9">Nuclear pore complex protein Nup85</fullName>
    </recommendedName>
</protein>
<dbReference type="EMBL" id="CAJPEX010002918">
    <property type="protein sequence ID" value="CAG0921648.1"/>
    <property type="molecule type" value="Genomic_DNA"/>
</dbReference>
<evidence type="ECO:0000313" key="12">
    <source>
        <dbReference type="Proteomes" id="UP000678499"/>
    </source>
</evidence>
<keyword evidence="4 9" id="KW-0509">mRNA transport</keyword>
<reference evidence="11" key="1">
    <citation type="submission" date="2020-11" db="EMBL/GenBank/DDBJ databases">
        <authorList>
            <person name="Tran Van P."/>
        </authorList>
    </citation>
    <scope>NUCLEOTIDE SEQUENCE</scope>
</reference>
<dbReference type="GO" id="GO:0017056">
    <property type="term" value="F:structural constituent of nuclear pore"/>
    <property type="evidence" value="ECO:0007669"/>
    <property type="project" value="TreeGrafter"/>
</dbReference>
<feature type="transmembrane region" description="Helical" evidence="10">
    <location>
        <begin position="466"/>
        <end position="488"/>
    </location>
</feature>
<evidence type="ECO:0000256" key="5">
    <source>
        <dbReference type="ARBA" id="ARBA00022927"/>
    </source>
</evidence>
<keyword evidence="3 9" id="KW-0813">Transport</keyword>
<evidence type="ECO:0000256" key="10">
    <source>
        <dbReference type="SAM" id="Phobius"/>
    </source>
</evidence>